<protein>
    <submittedName>
        <fullName evidence="7">ABC transporter substrate-binding protein</fullName>
    </submittedName>
</protein>
<dbReference type="Pfam" id="PF01497">
    <property type="entry name" value="Peripla_BP_2"/>
    <property type="match status" value="1"/>
</dbReference>
<feature type="region of interest" description="Disordered" evidence="5">
    <location>
        <begin position="13"/>
        <end position="49"/>
    </location>
</feature>
<dbReference type="InterPro" id="IPR002491">
    <property type="entry name" value="ABC_transptr_periplasmic_BD"/>
</dbReference>
<organism evidence="7 8">
    <name type="scientific">Paenibacillus roseus</name>
    <dbReference type="NCBI Taxonomy" id="2798579"/>
    <lineage>
        <taxon>Bacteria</taxon>
        <taxon>Bacillati</taxon>
        <taxon>Bacillota</taxon>
        <taxon>Bacilli</taxon>
        <taxon>Bacillales</taxon>
        <taxon>Paenibacillaceae</taxon>
        <taxon>Paenibacillus</taxon>
    </lineage>
</organism>
<gene>
    <name evidence="7" type="ORF">JFN88_14795</name>
</gene>
<evidence type="ECO:0000256" key="1">
    <source>
        <dbReference type="ARBA" id="ARBA00004196"/>
    </source>
</evidence>
<comment type="similarity">
    <text evidence="2">Belongs to the bacterial solute-binding protein 8 family.</text>
</comment>
<evidence type="ECO:0000256" key="4">
    <source>
        <dbReference type="ARBA" id="ARBA00022729"/>
    </source>
</evidence>
<dbReference type="GO" id="GO:1901678">
    <property type="term" value="P:iron coordination entity transport"/>
    <property type="evidence" value="ECO:0007669"/>
    <property type="project" value="UniProtKB-ARBA"/>
</dbReference>
<keyword evidence="4" id="KW-0732">Signal</keyword>
<dbReference type="PANTHER" id="PTHR30532">
    <property type="entry name" value="IRON III DICITRATE-BINDING PERIPLASMIC PROTEIN"/>
    <property type="match status" value="1"/>
</dbReference>
<dbReference type="PANTHER" id="PTHR30532:SF1">
    <property type="entry name" value="IRON(3+)-HYDROXAMATE-BINDING PROTEIN FHUD"/>
    <property type="match status" value="1"/>
</dbReference>
<comment type="subcellular location">
    <subcellularLocation>
        <location evidence="1">Cell envelope</location>
    </subcellularLocation>
</comment>
<dbReference type="Gene3D" id="3.40.50.1980">
    <property type="entry name" value="Nitrogenase molybdenum iron protein domain"/>
    <property type="match status" value="2"/>
</dbReference>
<dbReference type="Proteomes" id="UP000640274">
    <property type="component" value="Unassembled WGS sequence"/>
</dbReference>
<evidence type="ECO:0000256" key="5">
    <source>
        <dbReference type="SAM" id="MobiDB-lite"/>
    </source>
</evidence>
<keyword evidence="3" id="KW-0813">Transport</keyword>
<dbReference type="InterPro" id="IPR051313">
    <property type="entry name" value="Bact_iron-sidero_bind"/>
</dbReference>
<evidence type="ECO:0000313" key="8">
    <source>
        <dbReference type="Proteomes" id="UP000640274"/>
    </source>
</evidence>
<keyword evidence="8" id="KW-1185">Reference proteome</keyword>
<dbReference type="SUPFAM" id="SSF53807">
    <property type="entry name" value="Helical backbone' metal receptor"/>
    <property type="match status" value="1"/>
</dbReference>
<feature type="domain" description="Fe/B12 periplasmic-binding" evidence="6">
    <location>
        <begin position="61"/>
        <end position="329"/>
    </location>
</feature>
<evidence type="ECO:0000313" key="7">
    <source>
        <dbReference type="EMBL" id="MBJ6362513.1"/>
    </source>
</evidence>
<feature type="compositionally biased region" description="Polar residues" evidence="5">
    <location>
        <begin position="15"/>
        <end position="29"/>
    </location>
</feature>
<proteinExistence type="inferred from homology"/>
<dbReference type="PROSITE" id="PS50983">
    <property type="entry name" value="FE_B12_PBP"/>
    <property type="match status" value="1"/>
</dbReference>
<accession>A0A934MR39</accession>
<dbReference type="AlphaFoldDB" id="A0A934MR39"/>
<reference evidence="7" key="1">
    <citation type="submission" date="2020-12" db="EMBL/GenBank/DDBJ databases">
        <authorList>
            <person name="Huq M.A."/>
        </authorList>
    </citation>
    <scope>NUCLEOTIDE SEQUENCE</scope>
    <source>
        <strain evidence="7">MAHUQ-46</strain>
    </source>
</reference>
<comment type="caution">
    <text evidence="7">The sequence shown here is derived from an EMBL/GenBank/DDBJ whole genome shotgun (WGS) entry which is preliminary data.</text>
</comment>
<dbReference type="GO" id="GO:0030288">
    <property type="term" value="C:outer membrane-bounded periplasmic space"/>
    <property type="evidence" value="ECO:0007669"/>
    <property type="project" value="TreeGrafter"/>
</dbReference>
<evidence type="ECO:0000256" key="2">
    <source>
        <dbReference type="ARBA" id="ARBA00008814"/>
    </source>
</evidence>
<name>A0A934MR39_9BACL</name>
<dbReference type="EMBL" id="JAELUP010000077">
    <property type="protein sequence ID" value="MBJ6362513.1"/>
    <property type="molecule type" value="Genomic_DNA"/>
</dbReference>
<sequence length="329" mass="35373">MLAACGKVAKEEQGAASTPSAVTNANGQQEEAAKGSNVAPAKPQTQTVEHGFGKSEVPLHPQRIAVIGHEDILLSLGAPIVYAFGFKGYYLENELKQAGAELSGSADVSFNLEAILASQPDLIVLQQYFTDEKGYEELSKIAPTIAYKPDDWKTNIKTIGKVLGLEEKAASVIADYEDKLQKAKETIIKAVGSDATVAYIRPSNKDLQVFFPSFAPLIYDELGLKADASIAELQKGSQDDWGVNTSLEKLPSITADYVFAIYGGSIDSAEDFQKYTEEASEVEKLNVWKSIPAVGKNHVFKVSARHWMSSGPTANGKVIDDVVAALTGK</sequence>
<evidence type="ECO:0000256" key="3">
    <source>
        <dbReference type="ARBA" id="ARBA00022448"/>
    </source>
</evidence>
<evidence type="ECO:0000259" key="6">
    <source>
        <dbReference type="PROSITE" id="PS50983"/>
    </source>
</evidence>